<dbReference type="EMBL" id="AFNH02000851">
    <property type="protein sequence ID" value="EZG55360.1"/>
    <property type="molecule type" value="Genomic_DNA"/>
</dbReference>
<feature type="compositionally biased region" description="Low complexity" evidence="2">
    <location>
        <begin position="568"/>
        <end position="603"/>
    </location>
</feature>
<dbReference type="OMA" id="CWTLANE"/>
<feature type="compositionally biased region" description="Low complexity" evidence="2">
    <location>
        <begin position="649"/>
        <end position="683"/>
    </location>
</feature>
<feature type="compositionally biased region" description="Low complexity" evidence="2">
    <location>
        <begin position="518"/>
        <end position="531"/>
    </location>
</feature>
<keyword evidence="4" id="KW-1185">Reference proteome</keyword>
<feature type="compositionally biased region" description="Low complexity" evidence="2">
    <location>
        <begin position="450"/>
        <end position="501"/>
    </location>
</feature>
<gene>
    <name evidence="3" type="ORF">GNI_114030</name>
</gene>
<evidence type="ECO:0000313" key="4">
    <source>
        <dbReference type="Proteomes" id="UP000019763"/>
    </source>
</evidence>
<dbReference type="AlphaFoldDB" id="A0A023B3H8"/>
<feature type="compositionally biased region" description="Polar residues" evidence="2">
    <location>
        <begin position="532"/>
        <end position="545"/>
    </location>
</feature>
<feature type="region of interest" description="Disordered" evidence="2">
    <location>
        <begin position="67"/>
        <end position="99"/>
    </location>
</feature>
<feature type="compositionally biased region" description="Basic and acidic residues" evidence="2">
    <location>
        <begin position="69"/>
        <end position="80"/>
    </location>
</feature>
<organism evidence="3 4">
    <name type="scientific">Gregarina niphandrodes</name>
    <name type="common">Septate eugregarine</name>
    <dbReference type="NCBI Taxonomy" id="110365"/>
    <lineage>
        <taxon>Eukaryota</taxon>
        <taxon>Sar</taxon>
        <taxon>Alveolata</taxon>
        <taxon>Apicomplexa</taxon>
        <taxon>Conoidasida</taxon>
        <taxon>Gregarinasina</taxon>
        <taxon>Eugregarinorida</taxon>
        <taxon>Gregarinidae</taxon>
        <taxon>Gregarina</taxon>
    </lineage>
</organism>
<protein>
    <submittedName>
        <fullName evidence="3">Uncharacterized protein</fullName>
    </submittedName>
</protein>
<feature type="region of interest" description="Disordered" evidence="2">
    <location>
        <begin position="568"/>
        <end position="823"/>
    </location>
</feature>
<feature type="coiled-coil region" evidence="1">
    <location>
        <begin position="8"/>
        <end position="35"/>
    </location>
</feature>
<feature type="compositionally biased region" description="Pro residues" evidence="2">
    <location>
        <begin position="755"/>
        <end position="775"/>
    </location>
</feature>
<feature type="compositionally biased region" description="Polar residues" evidence="2">
    <location>
        <begin position="379"/>
        <end position="390"/>
    </location>
</feature>
<feature type="compositionally biased region" description="Low complexity" evidence="2">
    <location>
        <begin position="391"/>
        <end position="419"/>
    </location>
</feature>
<dbReference type="GeneID" id="22914028"/>
<feature type="compositionally biased region" description="Polar residues" evidence="2">
    <location>
        <begin position="706"/>
        <end position="715"/>
    </location>
</feature>
<feature type="region of interest" description="Disordered" evidence="2">
    <location>
        <begin position="319"/>
        <end position="419"/>
    </location>
</feature>
<dbReference type="Proteomes" id="UP000019763">
    <property type="component" value="Unassembled WGS sequence"/>
</dbReference>
<reference evidence="3" key="1">
    <citation type="submission" date="2013-12" db="EMBL/GenBank/DDBJ databases">
        <authorList>
            <person name="Omoto C.K."/>
            <person name="Sibley D."/>
            <person name="Venepally P."/>
            <person name="Hadjithomas M."/>
            <person name="Karamycheva S."/>
            <person name="Brunk B."/>
            <person name="Roos D."/>
            <person name="Caler E."/>
            <person name="Lorenzi H."/>
        </authorList>
    </citation>
    <scope>NUCLEOTIDE SEQUENCE</scope>
</reference>
<dbReference type="RefSeq" id="XP_011131607.1">
    <property type="nucleotide sequence ID" value="XM_011133305.1"/>
</dbReference>
<feature type="region of interest" description="Disordered" evidence="2">
    <location>
        <begin position="450"/>
        <end position="550"/>
    </location>
</feature>
<proteinExistence type="predicted"/>
<keyword evidence="1" id="KW-0175">Coiled coil</keyword>
<comment type="caution">
    <text evidence="3">The sequence shown here is derived from an EMBL/GenBank/DDBJ whole genome shotgun (WGS) entry which is preliminary data.</text>
</comment>
<evidence type="ECO:0000256" key="1">
    <source>
        <dbReference type="SAM" id="Coils"/>
    </source>
</evidence>
<name>A0A023B3H8_GRENI</name>
<evidence type="ECO:0000256" key="2">
    <source>
        <dbReference type="SAM" id="MobiDB-lite"/>
    </source>
</evidence>
<sequence>MWFRLTKNSAEKAAKEQLKAEAKAAKAQAKVQARLQQDFATAQASAFHETNKAQSKAFKQALKSHAKNRKEAVKAQAKAEKHAKKAQAQAEKAALRSLKGQSQPSLAAALDMKTPEQYAARLKLPAPNTRITGISVNAKTGGSVAPGSFNINLDGLPTAHQRVVIQRPVQVETVVVDQPIVDTHAKMEKAKIIQLPPAEPKVLVQPVIQPVVQPVEQQVAQPVVALAKPVAAVPVAAAPVALHAQQQSKQIAVSAAPHRKLAKQPVSVQAAPAAAVNAIPVVQAAPVVPAAPVVTLEQGSIEQPQMKQGQALAPKVLETPGAIPCPPSDDEREPSKTALQVRARANPIKMDPITPSGAPARGHFQSPMESNLRMAARESLQSPNLASSVKPSPRSMASPSPSSMASPSPSSAASSSRAASPMPVYQVITPGQSKTPLRNLASPSSASATSVSATSVSATSVSPTSASPSSVSASPSSVSASPSSVSASPSSVSASPGVPSARKPDVAQLARPSAHLTAPSRRGARQSGARANNMNFPSPSSLASSKTEDNLPFSPGAIYKMAGASYASPTASPSYLGNPAASPRSPSPSSVSACPASPSSVASGFTSPGIASGSNLARPAASPGTSAAYKIAGPSYASPRDLATPGNMASPNLASPNLASPNLASPSPSAASPSSVASSWNPSPASPSKPSPRSLARPAKVPPTPVTITPFSPSDNIYVGPGKRTPQAQESKNAPVVQAKPDEELGAQDLAPSPSEAPSPGEAPTPSEAPTPTDAPTPGKADDQKSDIPEGFAASREETEKYNIIDVEDVPQATAPRRSQEPDMATVLQGYKAAYRDLQKRREQLRLTEERLALAESTAAIEQERLEAFEQYVKDVEKNAAPVQKFLSIFGCASKPNAK</sequence>
<evidence type="ECO:0000313" key="3">
    <source>
        <dbReference type="EMBL" id="EZG55360.1"/>
    </source>
</evidence>
<accession>A0A023B3H8</accession>
<feature type="coiled-coil region" evidence="1">
    <location>
        <begin position="828"/>
        <end position="879"/>
    </location>
</feature>
<dbReference type="VEuPathDB" id="CryptoDB:GNI_114030"/>